<comment type="cofactor">
    <cofactor evidence="1">
        <name>Fe(2+)</name>
        <dbReference type="ChEBI" id="CHEBI:29033"/>
    </cofactor>
</comment>
<evidence type="ECO:0000256" key="2">
    <source>
        <dbReference type="ARBA" id="ARBA00022964"/>
    </source>
</evidence>
<dbReference type="CDD" id="cd16348">
    <property type="entry name" value="VOC_YdcJ_like"/>
    <property type="match status" value="1"/>
</dbReference>
<protein>
    <recommendedName>
        <fullName evidence="7">2-oxoadipate dioxygenase/decarboxylase</fullName>
        <ecNumber evidence="6">1.13.11.93</ecNumber>
    </recommendedName>
    <alternativeName>
        <fullName evidence="8">2-hydroxyglutarate synthase</fullName>
    </alternativeName>
</protein>
<sequence length="399" mass="44226">MTKTSFIAPSSLRQTFSDALSTMYRKEVPAYGTLLDIVADVNAGINPELAVDASRLGQERHGAIRVGTPHDLNTLSRAFAILGMEPVGYYDLSVAGLPIHSTAFRPVTTQALTANPFRMFTSLLRPELIDDKTLRSEVEKILSQRDIFSPNLIPLLDKAEAQGGLSNEEGEAFISAFLETFKWHDKAEVSLRTYEKLKAYHPLIADIVGFKGPHINHLTPRTLDIDKAQIAMKQQGLEAKSVIEGPPKRKCPILLRQTAFKALNEDILFENDGVWQSGHHTARFGEIEQRGAALTQKGRALYDQCLANKDFSEFPDDWTVLREQGLAFFQKTTSGYVPLTYEDFLPVSAAGIFRSNLGEDGDAIGLKAKSNQSAFEQALGRSVLDMFALYQAQTEVNLF</sequence>
<dbReference type="RefSeq" id="WP_121100075.1">
    <property type="nucleotide sequence ID" value="NZ_RBII01000001.1"/>
</dbReference>
<evidence type="ECO:0000313" key="9">
    <source>
        <dbReference type="EMBL" id="RKQ72133.1"/>
    </source>
</evidence>
<dbReference type="GO" id="GO:0051213">
    <property type="term" value="F:dioxygenase activity"/>
    <property type="evidence" value="ECO:0007669"/>
    <property type="project" value="UniProtKB-KW"/>
</dbReference>
<keyword evidence="2" id="KW-0223">Dioxygenase</keyword>
<dbReference type="Gene3D" id="3.10.180.80">
    <property type="entry name" value="Uncharacterised protein PF07063, DUF1338"/>
    <property type="match status" value="2"/>
</dbReference>
<evidence type="ECO:0000256" key="4">
    <source>
        <dbReference type="ARBA" id="ARBA00023004"/>
    </source>
</evidence>
<dbReference type="AlphaFoldDB" id="A0A420WM87"/>
<gene>
    <name evidence="9" type="ORF">DES40_1470</name>
</gene>
<organism evidence="9 10">
    <name type="scientific">Litorimonas taeanensis</name>
    <dbReference type="NCBI Taxonomy" id="568099"/>
    <lineage>
        <taxon>Bacteria</taxon>
        <taxon>Pseudomonadati</taxon>
        <taxon>Pseudomonadota</taxon>
        <taxon>Alphaproteobacteria</taxon>
        <taxon>Maricaulales</taxon>
        <taxon>Robiginitomaculaceae</taxon>
    </lineage>
</organism>
<accession>A0A420WM87</accession>
<dbReference type="EMBL" id="RBII01000001">
    <property type="protein sequence ID" value="RKQ72133.1"/>
    <property type="molecule type" value="Genomic_DNA"/>
</dbReference>
<dbReference type="EC" id="1.13.11.93" evidence="6"/>
<dbReference type="SMART" id="SM01150">
    <property type="entry name" value="DUF1338"/>
    <property type="match status" value="1"/>
</dbReference>
<dbReference type="InParanoid" id="A0A420WM87"/>
<evidence type="ECO:0000313" key="10">
    <source>
        <dbReference type="Proteomes" id="UP000282211"/>
    </source>
</evidence>
<evidence type="ECO:0000256" key="6">
    <source>
        <dbReference type="ARBA" id="ARBA00035023"/>
    </source>
</evidence>
<evidence type="ECO:0000256" key="1">
    <source>
        <dbReference type="ARBA" id="ARBA00001954"/>
    </source>
</evidence>
<dbReference type="FunCoup" id="A0A420WM87">
    <property type="interactions" value="15"/>
</dbReference>
<keyword evidence="4" id="KW-0408">Iron</keyword>
<dbReference type="PANTHER" id="PTHR39479">
    <property type="match status" value="1"/>
</dbReference>
<evidence type="ECO:0000256" key="7">
    <source>
        <dbReference type="ARBA" id="ARBA00035034"/>
    </source>
</evidence>
<comment type="caution">
    <text evidence="9">The sequence shown here is derived from an EMBL/GenBank/DDBJ whole genome shotgun (WGS) entry which is preliminary data.</text>
</comment>
<dbReference type="Pfam" id="PF07063">
    <property type="entry name" value="HGLS"/>
    <property type="match status" value="1"/>
</dbReference>
<keyword evidence="3" id="KW-0560">Oxidoreductase</keyword>
<reference evidence="9 10" key="1">
    <citation type="submission" date="2018-10" db="EMBL/GenBank/DDBJ databases">
        <title>Genomic Encyclopedia of Type Strains, Phase IV (KMG-IV): sequencing the most valuable type-strain genomes for metagenomic binning, comparative biology and taxonomic classification.</title>
        <authorList>
            <person name="Goeker M."/>
        </authorList>
    </citation>
    <scope>NUCLEOTIDE SEQUENCE [LARGE SCALE GENOMIC DNA]</scope>
    <source>
        <strain evidence="9 10">DSM 22008</strain>
    </source>
</reference>
<proteinExistence type="inferred from homology"/>
<dbReference type="OrthoDB" id="4394119at2"/>
<name>A0A420WM87_9PROT</name>
<evidence type="ECO:0000256" key="5">
    <source>
        <dbReference type="ARBA" id="ARBA00035013"/>
    </source>
</evidence>
<comment type="similarity">
    <text evidence="5">Belongs to the 2-oxoadipate dioxygenase/decarboxylase family.</text>
</comment>
<dbReference type="Proteomes" id="UP000282211">
    <property type="component" value="Unassembled WGS sequence"/>
</dbReference>
<dbReference type="PANTHER" id="PTHR39479:SF2">
    <property type="entry name" value="2-OXOADIPATE DIOXYGENASE_DECARBOXYLASE"/>
    <property type="match status" value="1"/>
</dbReference>
<keyword evidence="10" id="KW-1185">Reference proteome</keyword>
<evidence type="ECO:0000256" key="8">
    <source>
        <dbReference type="ARBA" id="ARBA00035045"/>
    </source>
</evidence>
<evidence type="ECO:0000256" key="3">
    <source>
        <dbReference type="ARBA" id="ARBA00023002"/>
    </source>
</evidence>
<dbReference type="InterPro" id="IPR009770">
    <property type="entry name" value="HGLS"/>
</dbReference>
<dbReference type="InterPro" id="IPR047869">
    <property type="entry name" value="YdcJ_bac-like"/>
</dbReference>